<keyword evidence="3" id="KW-1185">Reference proteome</keyword>
<dbReference type="EMBL" id="CP025066">
    <property type="protein sequence ID" value="AUX10652.1"/>
    <property type="molecule type" value="Genomic_DNA"/>
</dbReference>
<feature type="region of interest" description="Disordered" evidence="1">
    <location>
        <begin position="126"/>
        <end position="156"/>
    </location>
</feature>
<dbReference type="OrthoDB" id="338984at2157"/>
<sequence>MDHADPRYLEAKRSVDRRALSRRVREAMLAGLPPAPRVLEAGCGTGVTVPRLLSWGLREFDYLGVDHDPHVVAFASDVRPKELRYRGYDAVDTRRGGRITASRNGRTVDATFAFETGDALELLPERANEKQIDGRRTGERGADGRRTGERGADVRRTGERGADLVIAGAFLDVVPLQPAIESIESALAPGGLAYLPITFDGGTLFAPEHPLDDAVERAYHAAIDAVEGRNSRAGRATLSLLGGRDGTLLVANASDWIVRPQGESVGEYPEDERWFLDRILSFVDDAVDPSSAAVPGLDRDGFDDWLETRRRQLAAGELSYVAHQYDLLYRAPS</sequence>
<dbReference type="Proteomes" id="UP000263012">
    <property type="component" value="Chromosome"/>
</dbReference>
<proteinExistence type="predicted"/>
<dbReference type="KEGG" id="hdf:AArcSl_3041"/>
<reference evidence="3" key="1">
    <citation type="submission" date="2017-11" db="EMBL/GenBank/DDBJ databases">
        <title>Phenotypic and genomic properties of facultatively anaerobic sulfur-reducing natronoarchaea from hypersaline soda lakes.</title>
        <authorList>
            <person name="Sorokin D.Y."/>
            <person name="Kublanov I.V."/>
            <person name="Roman P."/>
            <person name="Sinninghe Damste J.S."/>
            <person name="Golyshin P.N."/>
            <person name="Rojo D."/>
            <person name="Ciordia S."/>
            <person name="Mena M.D.C."/>
            <person name="Ferrer M."/>
            <person name="Messina E."/>
            <person name="Smedile F."/>
            <person name="La Spada G."/>
            <person name="La Cono V."/>
            <person name="Yakimov M.M."/>
        </authorList>
    </citation>
    <scope>NUCLEOTIDE SEQUENCE [LARGE SCALE GENOMIC DNA]</scope>
    <source>
        <strain evidence="3">AArc-Sl</strain>
    </source>
</reference>
<dbReference type="GeneID" id="37879408"/>
<dbReference type="SUPFAM" id="SSF53335">
    <property type="entry name" value="S-adenosyl-L-methionine-dependent methyltransferases"/>
    <property type="match status" value="1"/>
</dbReference>
<dbReference type="GO" id="GO:0032259">
    <property type="term" value="P:methylation"/>
    <property type="evidence" value="ECO:0007669"/>
    <property type="project" value="UniProtKB-KW"/>
</dbReference>
<protein>
    <submittedName>
        <fullName evidence="2">Methyltransferase type 11</fullName>
    </submittedName>
</protein>
<keyword evidence="2" id="KW-0808">Transferase</keyword>
<dbReference type="InterPro" id="IPR029063">
    <property type="entry name" value="SAM-dependent_MTases_sf"/>
</dbReference>
<dbReference type="Gene3D" id="3.40.50.150">
    <property type="entry name" value="Vaccinia Virus protein VP39"/>
    <property type="match status" value="1"/>
</dbReference>
<keyword evidence="2" id="KW-0489">Methyltransferase</keyword>
<dbReference type="AlphaFoldDB" id="A0A343TNI0"/>
<accession>A0A343TNI0</accession>
<dbReference type="RefSeq" id="WP_119821165.1">
    <property type="nucleotide sequence ID" value="NZ_CP025066.1"/>
</dbReference>
<dbReference type="GO" id="GO:0008168">
    <property type="term" value="F:methyltransferase activity"/>
    <property type="evidence" value="ECO:0007669"/>
    <property type="project" value="UniProtKB-KW"/>
</dbReference>
<evidence type="ECO:0000313" key="3">
    <source>
        <dbReference type="Proteomes" id="UP000263012"/>
    </source>
</evidence>
<gene>
    <name evidence="2" type="ORF">AArcSl_3041</name>
</gene>
<name>A0A343TNI0_9EURY</name>
<evidence type="ECO:0000256" key="1">
    <source>
        <dbReference type="SAM" id="MobiDB-lite"/>
    </source>
</evidence>
<evidence type="ECO:0000313" key="2">
    <source>
        <dbReference type="EMBL" id="AUX10652.1"/>
    </source>
</evidence>
<organism evidence="2 3">
    <name type="scientific">Halalkaliarchaeum desulfuricum</name>
    <dbReference type="NCBI Taxonomy" id="2055893"/>
    <lineage>
        <taxon>Archaea</taxon>
        <taxon>Methanobacteriati</taxon>
        <taxon>Methanobacteriota</taxon>
        <taxon>Stenosarchaea group</taxon>
        <taxon>Halobacteria</taxon>
        <taxon>Halobacteriales</taxon>
        <taxon>Haloferacaceae</taxon>
        <taxon>Halalkaliarchaeum</taxon>
    </lineage>
</organism>